<sequence>MAYLIREGDPTTTGGKVLAGYAPMTVEGRAAARITDPVWCPACQSVGQIAQGHPDFLCADQGVALEGYHVACGCPQGSNRLIATQHFFQVGDLPPSGLAARAAPLGQAITPQWAQSIRQHEVANQPLPGALAPGQAPQSVAEPGFHIVQAPISRAALETILFGTPDPALLAHFRRLNPQLTEYAKPGQLIVLSDPLNQQCGREEAMLMEAAAVVNDALAPMSDEEAAFMVRHQGEIAAMLAPMATSVGVTTAMIGSHLDGVKDSLRGIEALHTKYFNRDGNLRSPEFFAERKRLFAQLGNRLTTLTKKGTGLPDHPNLKQALGISTRSLVHHWSHAGAAGQIPGYATHLAGVSKAASYMKWGGWIGVAVGGGASYLKVQDVCAAGQTEACEKIKFTESGSFGLSVALSAGTGRVLTSAATSVICAALGIPSAGLGTLACGIVIVGGGAYAAGKLGEYAGDEIGELIYNSSR</sequence>
<dbReference type="Gene3D" id="2.60.200.60">
    <property type="match status" value="1"/>
</dbReference>
<evidence type="ECO:0000313" key="3">
    <source>
        <dbReference type="Proteomes" id="UP000480410"/>
    </source>
</evidence>
<name>A0A6B3NR69_9PSED</name>
<evidence type="ECO:0000313" key="4">
    <source>
        <dbReference type="Proteomes" id="UP000482634"/>
    </source>
</evidence>
<proteinExistence type="predicted"/>
<dbReference type="Proteomes" id="UP000482634">
    <property type="component" value="Unassembled WGS sequence"/>
</dbReference>
<dbReference type="EMBL" id="JAAHBU010000142">
    <property type="protein sequence ID" value="NER64386.1"/>
    <property type="molecule type" value="Genomic_DNA"/>
</dbReference>
<keyword evidence="4" id="KW-1185">Reference proteome</keyword>
<comment type="caution">
    <text evidence="2">The sequence shown here is derived from an EMBL/GenBank/DDBJ whole genome shotgun (WGS) entry which is preliminary data.</text>
</comment>
<dbReference type="Proteomes" id="UP000480410">
    <property type="component" value="Unassembled WGS sequence"/>
</dbReference>
<evidence type="ECO:0000313" key="2">
    <source>
        <dbReference type="EMBL" id="NER64386.1"/>
    </source>
</evidence>
<dbReference type="EMBL" id="JAAHBV010000241">
    <property type="protein sequence ID" value="NER60493.1"/>
    <property type="molecule type" value="Genomic_DNA"/>
</dbReference>
<dbReference type="InterPro" id="IPR008727">
    <property type="entry name" value="PAAR_motif"/>
</dbReference>
<reference evidence="3 4" key="1">
    <citation type="submission" date="2020-02" db="EMBL/GenBank/DDBJ databases">
        <title>Broccoli isolated Pseudomonas sp.</title>
        <authorList>
            <person name="Fujikawa T."/>
            <person name="Sawada H."/>
        </authorList>
    </citation>
    <scope>NUCLEOTIDE SEQUENCE [LARGE SCALE GENOMIC DNA]</scope>
    <source>
        <strain evidence="2 4">MAFF212427</strain>
        <strain evidence="1 3">MAFF212428</strain>
    </source>
</reference>
<dbReference type="CDD" id="cd14744">
    <property type="entry name" value="PAAR_CT_2"/>
    <property type="match status" value="1"/>
</dbReference>
<organism evidence="2 4">
    <name type="scientific">Pseudomonas brassicae</name>
    <dbReference type="NCBI Taxonomy" id="2708063"/>
    <lineage>
        <taxon>Bacteria</taxon>
        <taxon>Pseudomonadati</taxon>
        <taxon>Pseudomonadota</taxon>
        <taxon>Gammaproteobacteria</taxon>
        <taxon>Pseudomonadales</taxon>
        <taxon>Pseudomonadaceae</taxon>
        <taxon>Pseudomonas</taxon>
    </lineage>
</organism>
<gene>
    <name evidence="1" type="ORF">G3435_11840</name>
    <name evidence="2" type="ORF">G3436_11420</name>
</gene>
<dbReference type="AlphaFoldDB" id="A0A6B3NR69"/>
<accession>A0A6M0CVT4</accession>
<evidence type="ECO:0000313" key="1">
    <source>
        <dbReference type="EMBL" id="NER60493.1"/>
    </source>
</evidence>
<accession>A0A6B3NR69</accession>
<dbReference type="Pfam" id="PF05488">
    <property type="entry name" value="PAAR_motif"/>
    <property type="match status" value="1"/>
</dbReference>
<dbReference type="RefSeq" id="WP_163944887.1">
    <property type="nucleotide sequence ID" value="NZ_JAAHBU010000142.1"/>
</dbReference>
<protein>
    <submittedName>
        <fullName evidence="2">PAAR domain-containing protein</fullName>
    </submittedName>
</protein>